<evidence type="ECO:0000313" key="12">
    <source>
        <dbReference type="EMBL" id="KAL3870386.1"/>
    </source>
</evidence>
<evidence type="ECO:0000256" key="8">
    <source>
        <dbReference type="ARBA" id="ARBA00023136"/>
    </source>
</evidence>
<accession>A0ABD3WAF8</accession>
<evidence type="ECO:0000256" key="3">
    <source>
        <dbReference type="ARBA" id="ARBA00022676"/>
    </source>
</evidence>
<comment type="pathway">
    <text evidence="2">Protein modification; protein glycosylation.</text>
</comment>
<dbReference type="InterPro" id="IPR003406">
    <property type="entry name" value="Glyco_trans_14"/>
</dbReference>
<evidence type="ECO:0000256" key="10">
    <source>
        <dbReference type="ARBA" id="ARBA00038150"/>
    </source>
</evidence>
<dbReference type="PANTHER" id="PTHR19297:SF181">
    <property type="entry name" value="PROTEIN XYLOSYLTRANSFERASE"/>
    <property type="match status" value="1"/>
</dbReference>
<sequence length="396" mass="46702">MLLRGTYSKALHIRTGACLAALIFLCIVTFLYSYPNFHPEKAMQYMRMDYFHGFGLVTDQSLSFNKSSRDIFWEIRKVALVNCRKLFDGDQYEMKKAYNLMKANGSRGTICHENLNIYESCASFREKRGYIMSSLTSLEDSFPLAYSILMYRDVHQVERLLRTIYRPQNTYCIHVDIKAAKDVKNTMKKIASCFDNVFIASQSFDVRWGKMTVIEPEMVCMRNLLETNKRWKYFINLTGQEFPLRTNFELVKILMAYDGANDIQGSRHSHWRKRWKKAGNPPHNILPSKGNVHIIANREFVDFLVNNKTAKDFYEWTNHTEVPDETFFSSMNHNPHLRIRGQYLALYLFQWQTSRASYTFICRPCNGFKIQEIILTTFLDSYIYYFILKFLFSIPK</sequence>
<evidence type="ECO:0000256" key="9">
    <source>
        <dbReference type="ARBA" id="ARBA00023180"/>
    </source>
</evidence>
<keyword evidence="7 11" id="KW-1133">Transmembrane helix</keyword>
<evidence type="ECO:0008006" key="14">
    <source>
        <dbReference type="Google" id="ProtNLM"/>
    </source>
</evidence>
<evidence type="ECO:0000256" key="7">
    <source>
        <dbReference type="ARBA" id="ARBA00022989"/>
    </source>
</evidence>
<dbReference type="GO" id="GO:0016020">
    <property type="term" value="C:membrane"/>
    <property type="evidence" value="ECO:0007669"/>
    <property type="project" value="UniProtKB-SubCell"/>
</dbReference>
<comment type="similarity">
    <text evidence="10">Belongs to the glycosyltransferase 14 family.</text>
</comment>
<evidence type="ECO:0000256" key="1">
    <source>
        <dbReference type="ARBA" id="ARBA00004606"/>
    </source>
</evidence>
<dbReference type="Pfam" id="PF02485">
    <property type="entry name" value="Branch"/>
    <property type="match status" value="1"/>
</dbReference>
<gene>
    <name evidence="12" type="ORF">ACJMK2_038454</name>
</gene>
<dbReference type="PANTHER" id="PTHR19297">
    <property type="entry name" value="GLYCOSYLTRANSFERASE 14 FAMILY MEMBER"/>
    <property type="match status" value="1"/>
</dbReference>
<evidence type="ECO:0000256" key="11">
    <source>
        <dbReference type="SAM" id="Phobius"/>
    </source>
</evidence>
<keyword evidence="5 11" id="KW-0812">Transmembrane</keyword>
<keyword evidence="9" id="KW-0325">Glycoprotein</keyword>
<reference evidence="12 13" key="1">
    <citation type="submission" date="2024-11" db="EMBL/GenBank/DDBJ databases">
        <title>Chromosome-level genome assembly of the freshwater bivalve Anodonta woodiana.</title>
        <authorList>
            <person name="Chen X."/>
        </authorList>
    </citation>
    <scope>NUCLEOTIDE SEQUENCE [LARGE SCALE GENOMIC DNA]</scope>
    <source>
        <strain evidence="12">MN2024</strain>
        <tissue evidence="12">Gills</tissue>
    </source>
</reference>
<name>A0ABD3WAF8_SINWO</name>
<organism evidence="12 13">
    <name type="scientific">Sinanodonta woodiana</name>
    <name type="common">Chinese pond mussel</name>
    <name type="synonym">Anodonta woodiana</name>
    <dbReference type="NCBI Taxonomy" id="1069815"/>
    <lineage>
        <taxon>Eukaryota</taxon>
        <taxon>Metazoa</taxon>
        <taxon>Spiralia</taxon>
        <taxon>Lophotrochozoa</taxon>
        <taxon>Mollusca</taxon>
        <taxon>Bivalvia</taxon>
        <taxon>Autobranchia</taxon>
        <taxon>Heteroconchia</taxon>
        <taxon>Palaeoheterodonta</taxon>
        <taxon>Unionida</taxon>
        <taxon>Unionoidea</taxon>
        <taxon>Unionidae</taxon>
        <taxon>Unioninae</taxon>
        <taxon>Sinanodonta</taxon>
    </lineage>
</organism>
<keyword evidence="4" id="KW-0808">Transferase</keyword>
<protein>
    <recommendedName>
        <fullName evidence="14">Beta-1,3-galactosyl-O-glycosyl-glycoprotein beta-1,6-N-acetylglucosaminyltransferase</fullName>
    </recommendedName>
</protein>
<keyword evidence="3" id="KW-0328">Glycosyltransferase</keyword>
<comment type="caution">
    <text evidence="12">The sequence shown here is derived from an EMBL/GenBank/DDBJ whole genome shotgun (WGS) entry which is preliminary data.</text>
</comment>
<keyword evidence="6" id="KW-0735">Signal-anchor</keyword>
<dbReference type="EMBL" id="JBJQND010000007">
    <property type="protein sequence ID" value="KAL3870386.1"/>
    <property type="molecule type" value="Genomic_DNA"/>
</dbReference>
<dbReference type="Proteomes" id="UP001634394">
    <property type="component" value="Unassembled WGS sequence"/>
</dbReference>
<comment type="subcellular location">
    <subcellularLocation>
        <location evidence="1">Membrane</location>
        <topology evidence="1">Single-pass type II membrane protein</topology>
    </subcellularLocation>
</comment>
<dbReference type="GO" id="GO:0016757">
    <property type="term" value="F:glycosyltransferase activity"/>
    <property type="evidence" value="ECO:0007669"/>
    <property type="project" value="UniProtKB-KW"/>
</dbReference>
<evidence type="ECO:0000256" key="6">
    <source>
        <dbReference type="ARBA" id="ARBA00022968"/>
    </source>
</evidence>
<keyword evidence="13" id="KW-1185">Reference proteome</keyword>
<proteinExistence type="inferred from homology"/>
<evidence type="ECO:0000256" key="5">
    <source>
        <dbReference type="ARBA" id="ARBA00022692"/>
    </source>
</evidence>
<evidence type="ECO:0000256" key="2">
    <source>
        <dbReference type="ARBA" id="ARBA00004922"/>
    </source>
</evidence>
<keyword evidence="8 11" id="KW-0472">Membrane</keyword>
<evidence type="ECO:0000256" key="4">
    <source>
        <dbReference type="ARBA" id="ARBA00022679"/>
    </source>
</evidence>
<dbReference type="AlphaFoldDB" id="A0ABD3WAF8"/>
<feature type="transmembrane region" description="Helical" evidence="11">
    <location>
        <begin position="12"/>
        <end position="34"/>
    </location>
</feature>
<evidence type="ECO:0000313" key="13">
    <source>
        <dbReference type="Proteomes" id="UP001634394"/>
    </source>
</evidence>